<keyword evidence="3" id="KW-1185">Reference proteome</keyword>
<organism evidence="2 3">
    <name type="scientific">Setomelanomma holmii</name>
    <dbReference type="NCBI Taxonomy" id="210430"/>
    <lineage>
        <taxon>Eukaryota</taxon>
        <taxon>Fungi</taxon>
        <taxon>Dikarya</taxon>
        <taxon>Ascomycota</taxon>
        <taxon>Pezizomycotina</taxon>
        <taxon>Dothideomycetes</taxon>
        <taxon>Pleosporomycetidae</taxon>
        <taxon>Pleosporales</taxon>
        <taxon>Pleosporineae</taxon>
        <taxon>Phaeosphaeriaceae</taxon>
        <taxon>Setomelanomma</taxon>
    </lineage>
</organism>
<evidence type="ECO:0000256" key="1">
    <source>
        <dbReference type="SAM" id="MobiDB-lite"/>
    </source>
</evidence>
<dbReference type="Proteomes" id="UP000799777">
    <property type="component" value="Unassembled WGS sequence"/>
</dbReference>
<evidence type="ECO:0000313" key="3">
    <source>
        <dbReference type="Proteomes" id="UP000799777"/>
    </source>
</evidence>
<sequence>MPPAEPGNDEGQIITDQFDQDLGLTHLVADACDEACYNGRGDATEPHMLPDFAQALGEDSGAVKDHLPESWRWDVEYRDHSWTCTPLESNTPKNYPLTIGGTPVVLPVDYRWPPMGGVSPPPDPRPSVPIDCKAGLAPEIVRDLFLTFEGSMGFYVLISGLLQVVVPESFDTTWASSHLPHKFGGLKVCYIPQSVEATMLPSTTETTNAKSPLTTQSSGLSNMFRPPRHVTASTSPTLKLNSFIEARPKANHRKEKYSGRIGLGITKDADTYLLMSTHVITEAIMVKSHRETIFGRSRDRFQKLDDDWNQHVEIWAGNERLGTVEKSFDVEAEIYPNGFQHDLTIIKPTSPSSIKDIKSPISNLGWLRHDAWASLRRDSSAVKILGPTESERSVKTIKCSRLSEILVVGEGIFLNQKAAAGNTKALKDHDLSTWKRLVSRALLYRVFPDFDPPNGYSGMALYAEGIRDDGSEGPGIVGFQSFVQRSDHAQSFNMEGPALETRLQRGRIAFYGAFSVPEGLKREYAIV</sequence>
<gene>
    <name evidence="2" type="ORF">EK21DRAFT_77950</name>
</gene>
<proteinExistence type="predicted"/>
<protein>
    <submittedName>
        <fullName evidence="2">Uncharacterized protein</fullName>
    </submittedName>
</protein>
<feature type="region of interest" description="Disordered" evidence="1">
    <location>
        <begin position="202"/>
        <end position="224"/>
    </location>
</feature>
<dbReference type="OrthoDB" id="5384519at2759"/>
<name>A0A9P4H141_9PLEO</name>
<feature type="compositionally biased region" description="Polar residues" evidence="1">
    <location>
        <begin position="202"/>
        <end position="221"/>
    </location>
</feature>
<dbReference type="AlphaFoldDB" id="A0A9P4H141"/>
<accession>A0A9P4H141</accession>
<comment type="caution">
    <text evidence="2">The sequence shown here is derived from an EMBL/GenBank/DDBJ whole genome shotgun (WGS) entry which is preliminary data.</text>
</comment>
<evidence type="ECO:0000313" key="2">
    <source>
        <dbReference type="EMBL" id="KAF2024786.1"/>
    </source>
</evidence>
<reference evidence="2" key="1">
    <citation type="journal article" date="2020" name="Stud. Mycol.">
        <title>101 Dothideomycetes genomes: a test case for predicting lifestyles and emergence of pathogens.</title>
        <authorList>
            <person name="Haridas S."/>
            <person name="Albert R."/>
            <person name="Binder M."/>
            <person name="Bloem J."/>
            <person name="Labutti K."/>
            <person name="Salamov A."/>
            <person name="Andreopoulos B."/>
            <person name="Baker S."/>
            <person name="Barry K."/>
            <person name="Bills G."/>
            <person name="Bluhm B."/>
            <person name="Cannon C."/>
            <person name="Castanera R."/>
            <person name="Culley D."/>
            <person name="Daum C."/>
            <person name="Ezra D."/>
            <person name="Gonzalez J."/>
            <person name="Henrissat B."/>
            <person name="Kuo A."/>
            <person name="Liang C."/>
            <person name="Lipzen A."/>
            <person name="Lutzoni F."/>
            <person name="Magnuson J."/>
            <person name="Mondo S."/>
            <person name="Nolan M."/>
            <person name="Ohm R."/>
            <person name="Pangilinan J."/>
            <person name="Park H.-J."/>
            <person name="Ramirez L."/>
            <person name="Alfaro M."/>
            <person name="Sun H."/>
            <person name="Tritt A."/>
            <person name="Yoshinaga Y."/>
            <person name="Zwiers L.-H."/>
            <person name="Turgeon B."/>
            <person name="Goodwin S."/>
            <person name="Spatafora J."/>
            <person name="Crous P."/>
            <person name="Grigoriev I."/>
        </authorList>
    </citation>
    <scope>NUCLEOTIDE SEQUENCE</scope>
    <source>
        <strain evidence="2">CBS 110217</strain>
    </source>
</reference>
<dbReference type="EMBL" id="ML978284">
    <property type="protein sequence ID" value="KAF2024786.1"/>
    <property type="molecule type" value="Genomic_DNA"/>
</dbReference>